<name>A0ACB9GU88_9ASTR</name>
<dbReference type="Proteomes" id="UP001056120">
    <property type="component" value="Linkage Group LG13"/>
</dbReference>
<gene>
    <name evidence="1" type="ORF">L1987_40394</name>
</gene>
<proteinExistence type="predicted"/>
<sequence>MQGSVSAMRKLMHSMMGQMTFLEEDKVIEYDIRNQLHFLISDLESERAEMKKKLDAESQKVEAAEAGLVVAQQPMVTMGENVEAAVALATTCLKMFAVMIRAGGIA</sequence>
<dbReference type="EMBL" id="CM042030">
    <property type="protein sequence ID" value="KAI3786596.1"/>
    <property type="molecule type" value="Genomic_DNA"/>
</dbReference>
<accession>A0ACB9GU88</accession>
<evidence type="ECO:0000313" key="1">
    <source>
        <dbReference type="EMBL" id="KAI3786596.1"/>
    </source>
</evidence>
<reference evidence="2" key="1">
    <citation type="journal article" date="2022" name="Mol. Ecol. Resour.">
        <title>The genomes of chicory, endive, great burdock and yacon provide insights into Asteraceae palaeo-polyploidization history and plant inulin production.</title>
        <authorList>
            <person name="Fan W."/>
            <person name="Wang S."/>
            <person name="Wang H."/>
            <person name="Wang A."/>
            <person name="Jiang F."/>
            <person name="Liu H."/>
            <person name="Zhao H."/>
            <person name="Xu D."/>
            <person name="Zhang Y."/>
        </authorList>
    </citation>
    <scope>NUCLEOTIDE SEQUENCE [LARGE SCALE GENOMIC DNA]</scope>
    <source>
        <strain evidence="2">cv. Yunnan</strain>
    </source>
</reference>
<organism evidence="1 2">
    <name type="scientific">Smallanthus sonchifolius</name>
    <dbReference type="NCBI Taxonomy" id="185202"/>
    <lineage>
        <taxon>Eukaryota</taxon>
        <taxon>Viridiplantae</taxon>
        <taxon>Streptophyta</taxon>
        <taxon>Embryophyta</taxon>
        <taxon>Tracheophyta</taxon>
        <taxon>Spermatophyta</taxon>
        <taxon>Magnoliopsida</taxon>
        <taxon>eudicotyledons</taxon>
        <taxon>Gunneridae</taxon>
        <taxon>Pentapetalae</taxon>
        <taxon>asterids</taxon>
        <taxon>campanulids</taxon>
        <taxon>Asterales</taxon>
        <taxon>Asteraceae</taxon>
        <taxon>Asteroideae</taxon>
        <taxon>Heliantheae alliance</taxon>
        <taxon>Millerieae</taxon>
        <taxon>Smallanthus</taxon>
    </lineage>
</organism>
<comment type="caution">
    <text evidence="1">The sequence shown here is derived from an EMBL/GenBank/DDBJ whole genome shotgun (WGS) entry which is preliminary data.</text>
</comment>
<protein>
    <submittedName>
        <fullName evidence="1">Uncharacterized protein</fullName>
    </submittedName>
</protein>
<evidence type="ECO:0000313" key="2">
    <source>
        <dbReference type="Proteomes" id="UP001056120"/>
    </source>
</evidence>
<keyword evidence="2" id="KW-1185">Reference proteome</keyword>
<reference evidence="1 2" key="2">
    <citation type="journal article" date="2022" name="Mol. Ecol. Resour.">
        <title>The genomes of chicory, endive, great burdock and yacon provide insights into Asteraceae paleo-polyploidization history and plant inulin production.</title>
        <authorList>
            <person name="Fan W."/>
            <person name="Wang S."/>
            <person name="Wang H."/>
            <person name="Wang A."/>
            <person name="Jiang F."/>
            <person name="Liu H."/>
            <person name="Zhao H."/>
            <person name="Xu D."/>
            <person name="Zhang Y."/>
        </authorList>
    </citation>
    <scope>NUCLEOTIDE SEQUENCE [LARGE SCALE GENOMIC DNA]</scope>
    <source>
        <strain evidence="2">cv. Yunnan</strain>
        <tissue evidence="1">Leaves</tissue>
    </source>
</reference>